<dbReference type="Proteomes" id="UP000324897">
    <property type="component" value="Chromosome 3"/>
</dbReference>
<sequence>MAPPRRGEKEEDGGAEAAALRAPAHVMARVFSQLDCVDLLSCSLVCKAKRGVEEGVSGYLEPVWIVCNTHGATPVSYLLNQKSAKFVPLDRADIFSCSATILTRQNGKLDYIVTKRHVLSLLECYLQQAHRYMANKLLLIFVYNYYMVYN</sequence>
<feature type="domain" description="F-box" evidence="1">
    <location>
        <begin position="23"/>
        <end position="48"/>
    </location>
</feature>
<dbReference type="OrthoDB" id="2398163at2759"/>
<feature type="non-terminal residue" evidence="2">
    <location>
        <position position="1"/>
    </location>
</feature>
<keyword evidence="3" id="KW-1185">Reference proteome</keyword>
<name>A0A5J9TD94_9POAL</name>
<dbReference type="AlphaFoldDB" id="A0A5J9TD94"/>
<evidence type="ECO:0000313" key="2">
    <source>
        <dbReference type="EMBL" id="TVU09284.1"/>
    </source>
</evidence>
<organism evidence="2 3">
    <name type="scientific">Eragrostis curvula</name>
    <name type="common">weeping love grass</name>
    <dbReference type="NCBI Taxonomy" id="38414"/>
    <lineage>
        <taxon>Eukaryota</taxon>
        <taxon>Viridiplantae</taxon>
        <taxon>Streptophyta</taxon>
        <taxon>Embryophyta</taxon>
        <taxon>Tracheophyta</taxon>
        <taxon>Spermatophyta</taxon>
        <taxon>Magnoliopsida</taxon>
        <taxon>Liliopsida</taxon>
        <taxon>Poales</taxon>
        <taxon>Poaceae</taxon>
        <taxon>PACMAD clade</taxon>
        <taxon>Chloridoideae</taxon>
        <taxon>Eragrostideae</taxon>
        <taxon>Eragrostidinae</taxon>
        <taxon>Eragrostis</taxon>
    </lineage>
</organism>
<protein>
    <recommendedName>
        <fullName evidence="1">F-box domain-containing protein</fullName>
    </recommendedName>
</protein>
<dbReference type="InterPro" id="IPR036047">
    <property type="entry name" value="F-box-like_dom_sf"/>
</dbReference>
<gene>
    <name evidence="2" type="ORF">EJB05_42746</name>
</gene>
<accession>A0A5J9TD94</accession>
<proteinExistence type="predicted"/>
<dbReference type="SUPFAM" id="SSF81383">
    <property type="entry name" value="F-box domain"/>
    <property type="match status" value="1"/>
</dbReference>
<dbReference type="Pfam" id="PF12937">
    <property type="entry name" value="F-box-like"/>
    <property type="match status" value="1"/>
</dbReference>
<dbReference type="InterPro" id="IPR001810">
    <property type="entry name" value="F-box_dom"/>
</dbReference>
<dbReference type="Gene3D" id="1.20.1280.50">
    <property type="match status" value="1"/>
</dbReference>
<dbReference type="EMBL" id="RWGY01000039">
    <property type="protein sequence ID" value="TVU09284.1"/>
    <property type="molecule type" value="Genomic_DNA"/>
</dbReference>
<dbReference type="Gramene" id="TVU09284">
    <property type="protein sequence ID" value="TVU09284"/>
    <property type="gene ID" value="EJB05_42746"/>
</dbReference>
<reference evidence="2 3" key="1">
    <citation type="journal article" date="2019" name="Sci. Rep.">
        <title>A high-quality genome of Eragrostis curvula grass provides insights into Poaceae evolution and supports new strategies to enhance forage quality.</title>
        <authorList>
            <person name="Carballo J."/>
            <person name="Santos B.A.C.M."/>
            <person name="Zappacosta D."/>
            <person name="Garbus I."/>
            <person name="Selva J.P."/>
            <person name="Gallo C.A."/>
            <person name="Diaz A."/>
            <person name="Albertini E."/>
            <person name="Caccamo M."/>
            <person name="Echenique V."/>
        </authorList>
    </citation>
    <scope>NUCLEOTIDE SEQUENCE [LARGE SCALE GENOMIC DNA]</scope>
    <source>
        <strain evidence="3">cv. Victoria</strain>
        <tissue evidence="2">Leaf</tissue>
    </source>
</reference>
<evidence type="ECO:0000313" key="3">
    <source>
        <dbReference type="Proteomes" id="UP000324897"/>
    </source>
</evidence>
<evidence type="ECO:0000259" key="1">
    <source>
        <dbReference type="Pfam" id="PF12937"/>
    </source>
</evidence>
<comment type="caution">
    <text evidence="2">The sequence shown here is derived from an EMBL/GenBank/DDBJ whole genome shotgun (WGS) entry which is preliminary data.</text>
</comment>